<dbReference type="HAMAP" id="MF_00923">
    <property type="entry name" value="OM_assembly_BamB"/>
    <property type="match status" value="1"/>
</dbReference>
<dbReference type="PROSITE" id="PS51257">
    <property type="entry name" value="PROKAR_LIPOPROTEIN"/>
    <property type="match status" value="1"/>
</dbReference>
<dbReference type="AlphaFoldDB" id="A0A643FA52"/>
<dbReference type="SUPFAM" id="SSF50998">
    <property type="entry name" value="Quinoprotein alcohol dehydrogenase-like"/>
    <property type="match status" value="1"/>
</dbReference>
<proteinExistence type="inferred from homology"/>
<dbReference type="EMBL" id="VZPB01000034">
    <property type="protein sequence ID" value="KAB0579969.1"/>
    <property type="molecule type" value="Genomic_DNA"/>
</dbReference>
<dbReference type="NCBIfam" id="TIGR03300">
    <property type="entry name" value="assembly_YfgL"/>
    <property type="match status" value="1"/>
</dbReference>
<dbReference type="OrthoDB" id="5173551at2"/>
<dbReference type="InterPro" id="IPR002372">
    <property type="entry name" value="PQQ_rpt_dom"/>
</dbReference>
<evidence type="ECO:0000256" key="2">
    <source>
        <dbReference type="ARBA" id="ARBA00023136"/>
    </source>
</evidence>
<keyword evidence="7" id="KW-1185">Reference proteome</keyword>
<accession>A0A643FA52</accession>
<keyword evidence="4" id="KW-0449">Lipoprotein</keyword>
<gene>
    <name evidence="4 6" type="primary">bamB</name>
    <name evidence="6" type="ORF">F7Q92_14070</name>
</gene>
<dbReference type="SMART" id="SM00564">
    <property type="entry name" value="PQQ"/>
    <property type="match status" value="4"/>
</dbReference>
<comment type="function">
    <text evidence="4">Part of the outer membrane protein assembly complex, which is involved in assembly and insertion of beta-barrel proteins into the outer membrane.</text>
</comment>
<dbReference type="Pfam" id="PF13360">
    <property type="entry name" value="PQQ_2"/>
    <property type="match status" value="2"/>
</dbReference>
<organism evidence="6 7">
    <name type="scientific">Ideonella dechloratans</name>
    <dbReference type="NCBI Taxonomy" id="36863"/>
    <lineage>
        <taxon>Bacteria</taxon>
        <taxon>Pseudomonadati</taxon>
        <taxon>Pseudomonadota</taxon>
        <taxon>Betaproteobacteria</taxon>
        <taxon>Burkholderiales</taxon>
        <taxon>Sphaerotilaceae</taxon>
        <taxon>Ideonella</taxon>
    </lineage>
</organism>
<dbReference type="GO" id="GO:0043165">
    <property type="term" value="P:Gram-negative-bacterium-type cell outer membrane assembly"/>
    <property type="evidence" value="ECO:0007669"/>
    <property type="project" value="UniProtKB-UniRule"/>
</dbReference>
<dbReference type="InterPro" id="IPR011047">
    <property type="entry name" value="Quinoprotein_ADH-like_sf"/>
</dbReference>
<dbReference type="InterPro" id="IPR017687">
    <property type="entry name" value="BamB"/>
</dbReference>
<dbReference type="Gene3D" id="2.130.10.10">
    <property type="entry name" value="YVTN repeat-like/Quinoprotein amine dehydrogenase"/>
    <property type="match status" value="1"/>
</dbReference>
<comment type="subcellular location">
    <subcellularLocation>
        <location evidence="4">Cell outer membrane</location>
        <topology evidence="4">Lipid-anchor</topology>
    </subcellularLocation>
</comment>
<name>A0A643FA52_IDEDE</name>
<evidence type="ECO:0000313" key="6">
    <source>
        <dbReference type="EMBL" id="KAB0579969.1"/>
    </source>
</evidence>
<comment type="similarity">
    <text evidence="4">Belongs to the BamB family.</text>
</comment>
<reference evidence="6 7" key="1">
    <citation type="submission" date="2019-09" db="EMBL/GenBank/DDBJ databases">
        <title>Draft genome sequences of 48 bacterial type strains from the CCUG.</title>
        <authorList>
            <person name="Tunovic T."/>
            <person name="Pineiro-Iglesias B."/>
            <person name="Unosson C."/>
            <person name="Inganas E."/>
            <person name="Ohlen M."/>
            <person name="Cardew S."/>
            <person name="Jensie-Markopoulos S."/>
            <person name="Salva-Serra F."/>
            <person name="Jaen-Luchoro D."/>
            <person name="Karlsson R."/>
            <person name="Svensson-Stadler L."/>
            <person name="Chun J."/>
            <person name="Moore E."/>
        </authorList>
    </citation>
    <scope>NUCLEOTIDE SEQUENCE [LARGE SCALE GENOMIC DNA]</scope>
    <source>
        <strain evidence="6 7">CCUG 30977</strain>
    </source>
</reference>
<dbReference type="InterPro" id="IPR018391">
    <property type="entry name" value="PQQ_b-propeller_rpt"/>
</dbReference>
<evidence type="ECO:0000313" key="7">
    <source>
        <dbReference type="Proteomes" id="UP000430120"/>
    </source>
</evidence>
<dbReference type="GO" id="GO:0051205">
    <property type="term" value="P:protein insertion into membrane"/>
    <property type="evidence" value="ECO:0007669"/>
    <property type="project" value="UniProtKB-UniRule"/>
</dbReference>
<feature type="domain" description="Pyrrolo-quinoline quinone repeat" evidence="5">
    <location>
        <begin position="312"/>
        <end position="372"/>
    </location>
</feature>
<keyword evidence="2 4" id="KW-0472">Membrane</keyword>
<keyword evidence="1 4" id="KW-0732">Signal</keyword>
<evidence type="ECO:0000256" key="3">
    <source>
        <dbReference type="ARBA" id="ARBA00023237"/>
    </source>
</evidence>
<evidence type="ECO:0000256" key="4">
    <source>
        <dbReference type="HAMAP-Rule" id="MF_00923"/>
    </source>
</evidence>
<dbReference type="InterPro" id="IPR015943">
    <property type="entry name" value="WD40/YVTN_repeat-like_dom_sf"/>
</dbReference>
<comment type="subunit">
    <text evidence="4">Part of the Bam complex.</text>
</comment>
<dbReference type="Proteomes" id="UP000430120">
    <property type="component" value="Unassembled WGS sequence"/>
</dbReference>
<dbReference type="PANTHER" id="PTHR34512:SF30">
    <property type="entry name" value="OUTER MEMBRANE PROTEIN ASSEMBLY FACTOR BAMB"/>
    <property type="match status" value="1"/>
</dbReference>
<comment type="caution">
    <text evidence="6">The sequence shown here is derived from an EMBL/GenBank/DDBJ whole genome shotgun (WGS) entry which is preliminary data.</text>
</comment>
<dbReference type="GO" id="GO:0009279">
    <property type="term" value="C:cell outer membrane"/>
    <property type="evidence" value="ECO:0007669"/>
    <property type="project" value="UniProtKB-SubCell"/>
</dbReference>
<evidence type="ECO:0000256" key="1">
    <source>
        <dbReference type="ARBA" id="ARBA00022729"/>
    </source>
</evidence>
<feature type="domain" description="Pyrrolo-quinoline quinone repeat" evidence="5">
    <location>
        <begin position="73"/>
        <end position="301"/>
    </location>
</feature>
<keyword evidence="4" id="KW-0564">Palmitate</keyword>
<dbReference type="RefSeq" id="WP_151124758.1">
    <property type="nucleotide sequence ID" value="NZ_VZPB01000034.1"/>
</dbReference>
<keyword evidence="3 4" id="KW-0998">Cell outer membrane</keyword>
<protein>
    <recommendedName>
        <fullName evidence="4">Outer membrane protein assembly factor BamB</fullName>
    </recommendedName>
</protein>
<dbReference type="PANTHER" id="PTHR34512">
    <property type="entry name" value="CELL SURFACE PROTEIN"/>
    <property type="match status" value="1"/>
</dbReference>
<evidence type="ECO:0000259" key="5">
    <source>
        <dbReference type="Pfam" id="PF13360"/>
    </source>
</evidence>
<sequence>MAARWSHAAALGAMALALLGGCASKDRLPPAPLQQIKPQIAGRQVWHASLSSKIRFPLAIASVKGKFYAADDGGHVLALDAASGRELWRASVGDDLSAGVGSDGHWAAVVTRGNELVTLEEGTERWRAPLGVQVVTAPLVAGERVFVVGVDRSVQAFDAATGRLLWVMRRPGDALTLGQASVLTAYKDTLLVGQGNRLAGLDPLKGTVRWEATVAMPRGTNEIERLSDLVGPAGRVGNMFCARAYQTAVGCVDAERGSTLWNVNTSGSVGVAADSDAVYATDAADRITARRRSDGVSLWSNERLLNRRLSAPVVAGPTVVFGDLEGQVHFLSRSSGDILLRLPTDGSPVVATPTLSDTTLLVATEDGGLFAFRPE</sequence>